<dbReference type="Proteomes" id="UP001208567">
    <property type="component" value="Unassembled WGS sequence"/>
</dbReference>
<protein>
    <submittedName>
        <fullName evidence="1">Uncharacterized protein</fullName>
    </submittedName>
</protein>
<dbReference type="EMBL" id="BRXR01000001">
    <property type="protein sequence ID" value="GLC30624.1"/>
    <property type="molecule type" value="Genomic_DNA"/>
</dbReference>
<keyword evidence="2" id="KW-1185">Reference proteome</keyword>
<proteinExistence type="predicted"/>
<gene>
    <name evidence="1" type="ORF">bsdE14_20340</name>
</gene>
<evidence type="ECO:0000313" key="1">
    <source>
        <dbReference type="EMBL" id="GLC30624.1"/>
    </source>
</evidence>
<evidence type="ECO:0000313" key="2">
    <source>
        <dbReference type="Proteomes" id="UP001208567"/>
    </source>
</evidence>
<organism evidence="1 2">
    <name type="scientific">Clostridium omnivorum</name>
    <dbReference type="NCBI Taxonomy" id="1604902"/>
    <lineage>
        <taxon>Bacteria</taxon>
        <taxon>Bacillati</taxon>
        <taxon>Bacillota</taxon>
        <taxon>Clostridia</taxon>
        <taxon>Eubacteriales</taxon>
        <taxon>Clostridiaceae</taxon>
        <taxon>Clostridium</taxon>
    </lineage>
</organism>
<reference evidence="1 2" key="1">
    <citation type="journal article" date="2024" name="Int. J. Syst. Evol. Microbiol.">
        <title>Clostridium omnivorum sp. nov., isolated from anoxic soil under the treatment of reductive soil disinfestation.</title>
        <authorList>
            <person name="Ueki A."/>
            <person name="Tonouchi A."/>
            <person name="Kaku N."/>
            <person name="Honma S."/>
            <person name="Ueki K."/>
        </authorList>
    </citation>
    <scope>NUCLEOTIDE SEQUENCE [LARGE SCALE GENOMIC DNA]</scope>
    <source>
        <strain evidence="1 2">E14</strain>
    </source>
</reference>
<sequence>MSYAWVGFEREINPEIIIDILKEKFNLSNCYECNISQLERFSNKLNFGCASKNVSVVLYEVTRNESEFPVIWEFISFPDLHYGVRVDLVIAYYLSSSLNCKTITDGTGLGIDSSEYWDVIFDNGKVFLVDDLNTKFYGDGDNRLKFVKELDLQELIKSYY</sequence>
<comment type="caution">
    <text evidence="1">The sequence shown here is derived from an EMBL/GenBank/DDBJ whole genome shotgun (WGS) entry which is preliminary data.</text>
</comment>
<dbReference type="RefSeq" id="WP_264849896.1">
    <property type="nucleotide sequence ID" value="NZ_BRXR01000001.1"/>
</dbReference>
<name>A0ABQ5N687_9CLOT</name>
<accession>A0ABQ5N687</accession>